<dbReference type="PROSITE" id="PS51257">
    <property type="entry name" value="PROKAR_LIPOPROTEIN"/>
    <property type="match status" value="1"/>
</dbReference>
<name>A0A0K2S4H2_CITFR</name>
<geneLocation type="plasmid" evidence="1">
    <name>pKHM-1</name>
</geneLocation>
<keyword evidence="1" id="KW-0614">Plasmid</keyword>
<evidence type="ECO:0008006" key="2">
    <source>
        <dbReference type="Google" id="ProtNLM"/>
    </source>
</evidence>
<organism evidence="1">
    <name type="scientific">Citrobacter freundii</name>
    <dbReference type="NCBI Taxonomy" id="546"/>
    <lineage>
        <taxon>Bacteria</taxon>
        <taxon>Pseudomonadati</taxon>
        <taxon>Pseudomonadota</taxon>
        <taxon>Gammaproteobacteria</taxon>
        <taxon>Enterobacterales</taxon>
        <taxon>Enterobacteriaceae</taxon>
        <taxon>Citrobacter</taxon>
        <taxon>Citrobacter freundii complex</taxon>
    </lineage>
</organism>
<dbReference type="RefSeq" id="WP_151819927.1">
    <property type="nucleotide sequence ID" value="NZ_AP014939.1"/>
</dbReference>
<sequence>MKKYLMLIPLAAMTTLSGCKTLSVERVVHTEQIQTKGLMATLRMSNDDGMSIEDRKLTLSPYWRNQNSEAGSVRSYKVMQFSKYNFTDHDALQFELGFYLDTGQSVRGRASYKIDYSVACERKELFDECYIKTLNPIYKEDEGEAVTKRYLDEGQFNEGILLNKVIPGVWRTTYEVPTAHGIRTIKNRLLSQKIHFSTNKEGDIKFSLPSNNMQVFVVMNLNSSSLLESSIEMWPTLKGPGLYDYYAEKSKVKKIIDSVAK</sequence>
<dbReference type="EMBL" id="AP014939">
    <property type="protein sequence ID" value="BAS21720.1"/>
    <property type="molecule type" value="Genomic_DNA"/>
</dbReference>
<protein>
    <recommendedName>
        <fullName evidence="2">Lipoprotein</fullName>
    </recommendedName>
</protein>
<dbReference type="AlphaFoldDB" id="A0A0K2S4H2"/>
<accession>A0A0K2S4H2</accession>
<evidence type="ECO:0000313" key="1">
    <source>
        <dbReference type="EMBL" id="BAS21720.1"/>
    </source>
</evidence>
<reference evidence="1" key="1">
    <citation type="submission" date="2015-08" db="EMBL/GenBank/DDBJ databases">
        <title>Complete DNA Sequence of Pseudomonas syringae pv. actinidiae, the Causal Agent of Kiwifruit Canker Disease.</title>
        <authorList>
            <person name="Rikkerink E.H.A."/>
            <person name="Fineran P.C."/>
        </authorList>
    </citation>
    <scope>NUCLEOTIDE SEQUENCE</scope>
    <source>
        <strain evidence="1">KHM 243</strain>
        <plasmid evidence="1">pKHM-1</plasmid>
    </source>
</reference>
<proteinExistence type="predicted"/>